<keyword evidence="1" id="KW-0812">Transmembrane</keyword>
<name>A0ABZ2XCK4_9HYPO</name>
<dbReference type="Proteomes" id="UP001489902">
    <property type="component" value="Chromosome 7"/>
</dbReference>
<evidence type="ECO:0000313" key="3">
    <source>
        <dbReference type="Proteomes" id="UP001489902"/>
    </source>
</evidence>
<accession>A0ABZ2XCK4</accession>
<gene>
    <name evidence="2" type="ORF">QYS62_011210</name>
</gene>
<protein>
    <submittedName>
        <fullName evidence="2">Uncharacterized protein</fullName>
    </submittedName>
</protein>
<reference evidence="2 3" key="1">
    <citation type="submission" date="2024-04" db="EMBL/GenBank/DDBJ databases">
        <title>Complete genome sequence of Fusarium acuminatum.</title>
        <authorList>
            <person name="Lan B."/>
        </authorList>
    </citation>
    <scope>NUCLEOTIDE SEQUENCE [LARGE SCALE GENOMIC DNA]</scope>
    <source>
        <strain evidence="2">1A</strain>
    </source>
</reference>
<dbReference type="EMBL" id="CP151266">
    <property type="protein sequence ID" value="WZH49982.1"/>
    <property type="molecule type" value="Genomic_DNA"/>
</dbReference>
<evidence type="ECO:0000313" key="2">
    <source>
        <dbReference type="EMBL" id="WZH49982.1"/>
    </source>
</evidence>
<keyword evidence="1" id="KW-0472">Membrane</keyword>
<keyword evidence="3" id="KW-1185">Reference proteome</keyword>
<keyword evidence="1" id="KW-1133">Transmembrane helix</keyword>
<dbReference type="Gene3D" id="2.60.270.50">
    <property type="match status" value="1"/>
</dbReference>
<proteinExistence type="predicted"/>
<organism evidence="2 3">
    <name type="scientific">Fusarium acuminatum</name>
    <dbReference type="NCBI Taxonomy" id="5515"/>
    <lineage>
        <taxon>Eukaryota</taxon>
        <taxon>Fungi</taxon>
        <taxon>Dikarya</taxon>
        <taxon>Ascomycota</taxon>
        <taxon>Pezizomycotina</taxon>
        <taxon>Sordariomycetes</taxon>
        <taxon>Hypocreomycetidae</taxon>
        <taxon>Hypocreales</taxon>
        <taxon>Nectriaceae</taxon>
        <taxon>Fusarium</taxon>
        <taxon>Fusarium tricinctum species complex</taxon>
    </lineage>
</organism>
<feature type="transmembrane region" description="Helical" evidence="1">
    <location>
        <begin position="511"/>
        <end position="530"/>
    </location>
</feature>
<evidence type="ECO:0000256" key="1">
    <source>
        <dbReference type="SAM" id="Phobius"/>
    </source>
</evidence>
<sequence length="539" mass="61376">MDFSCHVRINNESDQDLLLEDSGLDSGNWPLRQPLNLIEAGTEQTIYLAQPGWGGSKAWVTYEARFGQGWRNFTLEFECPALPFSKNHVSVKECSQVFDIVVTDVQERGSPLTATVNIRMDSKKNYPTTTKDDQVRANYDIGVGVSFPTKMDIKFPVHESIVVTAFINSDMTFPRGTVYNNINDKQWEFFRGVVWNDDPSCLLFEDVTEDNRMFGLGIEWLNAFKFGDEKCMTKRSHMGNLQFFHGMGSKMGEKPQKTRQNILTWVEVMYKLACGNQGVSENDALSDVLPGYFGKETVPSKTDTLRDLLLATTPKYNKADIQKRAFGVCLHMISDSFALGHTQRRLRNPADLIERDTAGYIRFRPDTYGDWGSIICFHTYNDQDGDRHGHYDDKDGEQDPNPKDVTTFNEMVGARNAIDGCTKLINLFINKTKWDDGVKQFLEDEIFVLDPCAKPSDHFTDESIISYVYQDREKSQEFDYQAGLQRKLASLEEGSVISLAPEGDLRRRSRAFSVLAMLCLLMNAMLFTIFTMRLHGFLS</sequence>